<evidence type="ECO:0000259" key="1">
    <source>
        <dbReference type="SMART" id="SM00563"/>
    </source>
</evidence>
<gene>
    <name evidence="2" type="ORF">BWR18_06755</name>
</gene>
<dbReference type="RefSeq" id="WP_076627274.1">
    <property type="nucleotide sequence ID" value="NZ_CP019312.1"/>
</dbReference>
<dbReference type="STRING" id="299262.BWR18_06755"/>
<evidence type="ECO:0000313" key="3">
    <source>
        <dbReference type="Proteomes" id="UP000186336"/>
    </source>
</evidence>
<dbReference type="GO" id="GO:0016746">
    <property type="term" value="F:acyltransferase activity"/>
    <property type="evidence" value="ECO:0007669"/>
    <property type="project" value="InterPro"/>
</dbReference>
<dbReference type="OrthoDB" id="7826143at2"/>
<dbReference type="KEGG" id="tom:BWR18_06755"/>
<accession>A0A1P8MTT6</accession>
<organism evidence="2 3">
    <name type="scientific">Tateyamaria omphalii</name>
    <dbReference type="NCBI Taxonomy" id="299262"/>
    <lineage>
        <taxon>Bacteria</taxon>
        <taxon>Pseudomonadati</taxon>
        <taxon>Pseudomonadota</taxon>
        <taxon>Alphaproteobacteria</taxon>
        <taxon>Rhodobacterales</taxon>
        <taxon>Roseobacteraceae</taxon>
        <taxon>Tateyamaria</taxon>
    </lineage>
</organism>
<sequence length="229" mass="26460">MVRFIDNTLGKWLRHFFFAIVRTYFSLFYNVSCSGKHLLQDASGTLILATHVSRFDGPLIAAILYTTQRIRPVVHYREFYNWMQWFPMFVARAIPVSSPKSWAPEKRQARKEESMARILAALDRGESVLLFPAGHTRQQEPEIIAPHLSGARDILQTNPNRPVLILRIEGLGRLQTARHDYFWTFIGRNKGRRHISVDIKTTTLDPSADLTAFNQALEDKLNTPIRDHF</sequence>
<dbReference type="EMBL" id="CP019312">
    <property type="protein sequence ID" value="APX11412.1"/>
    <property type="molecule type" value="Genomic_DNA"/>
</dbReference>
<proteinExistence type="predicted"/>
<protein>
    <recommendedName>
        <fullName evidence="1">Phospholipid/glycerol acyltransferase domain-containing protein</fullName>
    </recommendedName>
</protein>
<dbReference type="SUPFAM" id="SSF69593">
    <property type="entry name" value="Glycerol-3-phosphate (1)-acyltransferase"/>
    <property type="match status" value="1"/>
</dbReference>
<dbReference type="Pfam" id="PF01553">
    <property type="entry name" value="Acyltransferase"/>
    <property type="match status" value="1"/>
</dbReference>
<dbReference type="InterPro" id="IPR002123">
    <property type="entry name" value="Plipid/glycerol_acylTrfase"/>
</dbReference>
<evidence type="ECO:0000313" key="2">
    <source>
        <dbReference type="EMBL" id="APX11412.1"/>
    </source>
</evidence>
<keyword evidence="3" id="KW-1185">Reference proteome</keyword>
<dbReference type="SMART" id="SM00563">
    <property type="entry name" value="PlsC"/>
    <property type="match status" value="1"/>
</dbReference>
<feature type="domain" description="Phospholipid/glycerol acyltransferase" evidence="1">
    <location>
        <begin position="45"/>
        <end position="171"/>
    </location>
</feature>
<dbReference type="AlphaFoldDB" id="A0A1P8MTT6"/>
<dbReference type="Proteomes" id="UP000186336">
    <property type="component" value="Chromosome"/>
</dbReference>
<reference evidence="2 3" key="1">
    <citation type="submission" date="2017-01" db="EMBL/GenBank/DDBJ databases">
        <title>Complete genome of Tateyamaria omphalii DOK1-4 isolated from seawater in Dokdo.</title>
        <authorList>
            <person name="Kim J.H."/>
            <person name="Chi W.-J."/>
        </authorList>
    </citation>
    <scope>NUCLEOTIDE SEQUENCE [LARGE SCALE GENOMIC DNA]</scope>
    <source>
        <strain evidence="2 3">DOK1-4</strain>
    </source>
</reference>
<name>A0A1P8MTT6_9RHOB</name>